<dbReference type="RefSeq" id="WP_213495131.1">
    <property type="nucleotide sequence ID" value="NZ_CP074694.1"/>
</dbReference>
<keyword evidence="3" id="KW-1185">Reference proteome</keyword>
<evidence type="ECO:0000313" key="2">
    <source>
        <dbReference type="EMBL" id="QVL31250.1"/>
    </source>
</evidence>
<feature type="coiled-coil region" evidence="1">
    <location>
        <begin position="41"/>
        <end position="68"/>
    </location>
</feature>
<evidence type="ECO:0000313" key="3">
    <source>
        <dbReference type="Proteomes" id="UP000676194"/>
    </source>
</evidence>
<protein>
    <submittedName>
        <fullName evidence="2">Uncharacterized protein</fullName>
    </submittedName>
</protein>
<accession>A0A8E6B6E2</accession>
<evidence type="ECO:0000256" key="1">
    <source>
        <dbReference type="SAM" id="Coils"/>
    </source>
</evidence>
<dbReference type="AlphaFoldDB" id="A0A8E6B6E2"/>
<gene>
    <name evidence="2" type="ORF">KIH39_20745</name>
</gene>
<reference evidence="2" key="1">
    <citation type="submission" date="2021-05" db="EMBL/GenBank/DDBJ databases">
        <title>Complete genome sequence of the cellulolytic planctomycete Telmatocola sphagniphila SP2T and characterization of the first cellulase from planctomycetes.</title>
        <authorList>
            <person name="Rakitin A.L."/>
            <person name="Beletsky A.V."/>
            <person name="Naumoff D.G."/>
            <person name="Kulichevskaya I.S."/>
            <person name="Mardanov A.V."/>
            <person name="Ravin N.V."/>
            <person name="Dedysh S.N."/>
        </authorList>
    </citation>
    <scope>NUCLEOTIDE SEQUENCE</scope>
    <source>
        <strain evidence="2">SP2T</strain>
    </source>
</reference>
<organism evidence="2 3">
    <name type="scientific">Telmatocola sphagniphila</name>
    <dbReference type="NCBI Taxonomy" id="1123043"/>
    <lineage>
        <taxon>Bacteria</taxon>
        <taxon>Pseudomonadati</taxon>
        <taxon>Planctomycetota</taxon>
        <taxon>Planctomycetia</taxon>
        <taxon>Gemmatales</taxon>
        <taxon>Gemmataceae</taxon>
    </lineage>
</organism>
<dbReference type="KEGG" id="tsph:KIH39_20745"/>
<dbReference type="Proteomes" id="UP000676194">
    <property type="component" value="Chromosome"/>
</dbReference>
<proteinExistence type="predicted"/>
<dbReference type="EMBL" id="CP074694">
    <property type="protein sequence ID" value="QVL31250.1"/>
    <property type="molecule type" value="Genomic_DNA"/>
</dbReference>
<keyword evidence="1" id="KW-0175">Coiled coil</keyword>
<name>A0A8E6B6E2_9BACT</name>
<sequence>MEKVANPDVAEAITKTTSRLANELAGVLGTISSKEQTTLLLLINQTMLEEIESRNKKLERRRLSEMKDESALSHQLNISSGLGEKLKITDPDLLPTCEVPSEVLELAKREFNDQETTAEIRRIRESGGLSFNDFFEELERLARSNK</sequence>